<keyword evidence="1" id="KW-1133">Transmembrane helix</keyword>
<proteinExistence type="predicted"/>
<evidence type="ECO:0000313" key="2">
    <source>
        <dbReference type="EMBL" id="AKK03784.1"/>
    </source>
</evidence>
<accession>A0A0G3GRN5</accession>
<dbReference type="AlphaFoldDB" id="A0A0G3GRN5"/>
<keyword evidence="1" id="KW-0472">Membrane</keyword>
<feature type="transmembrane region" description="Helical" evidence="1">
    <location>
        <begin position="25"/>
        <end position="42"/>
    </location>
</feature>
<dbReference type="KEGG" id="cei:CEPID_09695"/>
<gene>
    <name evidence="2" type="ORF">CEPID_09695</name>
</gene>
<dbReference type="OrthoDB" id="4411364at2"/>
<name>A0A0G3GRN5_9CORY</name>
<dbReference type="RefSeq" id="WP_047240752.1">
    <property type="nucleotide sequence ID" value="NZ_CP011541.1"/>
</dbReference>
<dbReference type="STRING" id="1050174.CEPID_09695"/>
<keyword evidence="1" id="KW-0812">Transmembrane</keyword>
<evidence type="ECO:0000256" key="1">
    <source>
        <dbReference type="SAM" id="Phobius"/>
    </source>
</evidence>
<reference evidence="2 3" key="1">
    <citation type="submission" date="2015-05" db="EMBL/GenBank/DDBJ databases">
        <title>Complete genome sequence of Corynebacterium epidermidicanis DSM 45586, isolated from the skin of a dog suffering from pruritus.</title>
        <authorList>
            <person name="Ruckert C."/>
            <person name="Albersmeier A."/>
            <person name="Winkler A."/>
            <person name="Tauch A."/>
        </authorList>
    </citation>
    <scope>NUCLEOTIDE SEQUENCE [LARGE SCALE GENOMIC DNA]</scope>
    <source>
        <strain evidence="2 3">DSM 45586</strain>
    </source>
</reference>
<evidence type="ECO:0000313" key="3">
    <source>
        <dbReference type="Proteomes" id="UP000035368"/>
    </source>
</evidence>
<keyword evidence="3" id="KW-1185">Reference proteome</keyword>
<dbReference type="Proteomes" id="UP000035368">
    <property type="component" value="Chromosome"/>
</dbReference>
<sequence>MRNLDFFLAAVFALAAVYTKFAGNPWWVPVLLIVLAGGRLFTGMQKRAREQRLQRNPIVLDDEQLATIRDMKARGQEIAAIKQVRLWYRDADLLTARQLVDAA</sequence>
<dbReference type="EMBL" id="CP011541">
    <property type="protein sequence ID" value="AKK03784.1"/>
    <property type="molecule type" value="Genomic_DNA"/>
</dbReference>
<dbReference type="PATRIC" id="fig|1050174.4.peg.1960"/>
<protein>
    <submittedName>
        <fullName evidence="2">Uncharacterized protein</fullName>
    </submittedName>
</protein>
<organism evidence="2 3">
    <name type="scientific">Corynebacterium epidermidicanis</name>
    <dbReference type="NCBI Taxonomy" id="1050174"/>
    <lineage>
        <taxon>Bacteria</taxon>
        <taxon>Bacillati</taxon>
        <taxon>Actinomycetota</taxon>
        <taxon>Actinomycetes</taxon>
        <taxon>Mycobacteriales</taxon>
        <taxon>Corynebacteriaceae</taxon>
        <taxon>Corynebacterium</taxon>
    </lineage>
</organism>